<name>A0A9D7QLP4_9RHOO</name>
<dbReference type="Pfam" id="PF00364">
    <property type="entry name" value="Biotin_lipoyl"/>
    <property type="match status" value="1"/>
</dbReference>
<sequence>MEKKFKITVDGREYSVTVEDLSEGGSLLYPEPGSMSIPTPRPAVAVTAAAPATTSRDAGGPRAAGDVTSTLGGVVDAVSVALGQTVSAGDTVAIVEAMKMKTPMIARISGKVTNIAVKAGDPVEPGQVLLTIS</sequence>
<feature type="domain" description="Lipoyl-binding" evidence="2">
    <location>
        <begin position="55"/>
        <end position="133"/>
    </location>
</feature>
<dbReference type="InterPro" id="IPR011053">
    <property type="entry name" value="Single_hybrid_motif"/>
</dbReference>
<dbReference type="InterPro" id="IPR050709">
    <property type="entry name" value="Biotin_Carboxyl_Carrier/Decarb"/>
</dbReference>
<accession>A0A9D7QLP4</accession>
<dbReference type="PROSITE" id="PS50968">
    <property type="entry name" value="BIOTINYL_LIPOYL"/>
    <property type="match status" value="1"/>
</dbReference>
<dbReference type="InterPro" id="IPR001882">
    <property type="entry name" value="Biotin_BS"/>
</dbReference>
<dbReference type="PANTHER" id="PTHR45266:SF3">
    <property type="entry name" value="OXALOACETATE DECARBOXYLASE ALPHA CHAIN"/>
    <property type="match status" value="1"/>
</dbReference>
<evidence type="ECO:0000256" key="1">
    <source>
        <dbReference type="ARBA" id="ARBA00023267"/>
    </source>
</evidence>
<dbReference type="CDD" id="cd06850">
    <property type="entry name" value="biotinyl_domain"/>
    <property type="match status" value="1"/>
</dbReference>
<keyword evidence="1" id="KW-0092">Biotin</keyword>
<comment type="caution">
    <text evidence="3">The sequence shown here is derived from an EMBL/GenBank/DDBJ whole genome shotgun (WGS) entry which is preliminary data.</text>
</comment>
<dbReference type="PANTHER" id="PTHR45266">
    <property type="entry name" value="OXALOACETATE DECARBOXYLASE ALPHA CHAIN"/>
    <property type="match status" value="1"/>
</dbReference>
<dbReference type="EMBL" id="JADKBR010000017">
    <property type="protein sequence ID" value="MBK8891587.1"/>
    <property type="molecule type" value="Genomic_DNA"/>
</dbReference>
<dbReference type="PROSITE" id="PS00188">
    <property type="entry name" value="BIOTIN"/>
    <property type="match status" value="1"/>
</dbReference>
<evidence type="ECO:0000313" key="4">
    <source>
        <dbReference type="Proteomes" id="UP000808146"/>
    </source>
</evidence>
<protein>
    <submittedName>
        <fullName evidence="3">Biotin/lipoyl-binding protein</fullName>
    </submittedName>
</protein>
<dbReference type="Gene3D" id="2.40.50.100">
    <property type="match status" value="1"/>
</dbReference>
<reference evidence="3" key="1">
    <citation type="submission" date="2020-10" db="EMBL/GenBank/DDBJ databases">
        <title>Connecting structure to function with the recovery of over 1000 high-quality activated sludge metagenome-assembled genomes encoding full-length rRNA genes using long-read sequencing.</title>
        <authorList>
            <person name="Singleton C.M."/>
            <person name="Petriglieri F."/>
            <person name="Kristensen J.M."/>
            <person name="Kirkegaard R.H."/>
            <person name="Michaelsen T.Y."/>
            <person name="Andersen M.H."/>
            <person name="Karst S.M."/>
            <person name="Dueholm M.S."/>
            <person name="Nielsen P.H."/>
            <person name="Albertsen M."/>
        </authorList>
    </citation>
    <scope>NUCLEOTIDE SEQUENCE</scope>
    <source>
        <strain evidence="3">OdNE_18-Q3-R46-58_BAT3C.305</strain>
    </source>
</reference>
<dbReference type="AlphaFoldDB" id="A0A9D7QLP4"/>
<dbReference type="SUPFAM" id="SSF51230">
    <property type="entry name" value="Single hybrid motif"/>
    <property type="match status" value="1"/>
</dbReference>
<organism evidence="3 4">
    <name type="scientific">Candidatus Dechloromonas phosphorivorans</name>
    <dbReference type="NCBI Taxonomy" id="2899244"/>
    <lineage>
        <taxon>Bacteria</taxon>
        <taxon>Pseudomonadati</taxon>
        <taxon>Pseudomonadota</taxon>
        <taxon>Betaproteobacteria</taxon>
        <taxon>Rhodocyclales</taxon>
        <taxon>Azonexaceae</taxon>
        <taxon>Dechloromonas</taxon>
    </lineage>
</organism>
<evidence type="ECO:0000259" key="2">
    <source>
        <dbReference type="PROSITE" id="PS50968"/>
    </source>
</evidence>
<proteinExistence type="predicted"/>
<gene>
    <name evidence="3" type="ORF">IPN75_15025</name>
</gene>
<dbReference type="Proteomes" id="UP000808146">
    <property type="component" value="Unassembled WGS sequence"/>
</dbReference>
<evidence type="ECO:0000313" key="3">
    <source>
        <dbReference type="EMBL" id="MBK8891587.1"/>
    </source>
</evidence>
<dbReference type="InterPro" id="IPR000089">
    <property type="entry name" value="Biotin_lipoyl"/>
</dbReference>